<name>A0A061S311_9CHLO</name>
<dbReference type="SUPFAM" id="SSF143503">
    <property type="entry name" value="PUG domain-like"/>
    <property type="match status" value="1"/>
</dbReference>
<reference evidence="3" key="1">
    <citation type="submission" date="2014-05" db="EMBL/GenBank/DDBJ databases">
        <title>The transcriptome of the halophilic microalga Tetraselmis sp. GSL018 isolated from the Great Salt Lake, Utah.</title>
        <authorList>
            <person name="Jinkerson R.E."/>
            <person name="D'Adamo S."/>
            <person name="Posewitz M.C."/>
        </authorList>
    </citation>
    <scope>NUCLEOTIDE SEQUENCE</scope>
    <source>
        <strain evidence="3">GSL018</strain>
    </source>
</reference>
<protein>
    <recommendedName>
        <fullName evidence="2">PUB domain-containing protein</fullName>
    </recommendedName>
</protein>
<dbReference type="EMBL" id="GBEZ01008221">
    <property type="protein sequence ID" value="JAC77305.1"/>
    <property type="molecule type" value="Transcribed_RNA"/>
</dbReference>
<evidence type="ECO:0000259" key="2">
    <source>
        <dbReference type="Pfam" id="PF09409"/>
    </source>
</evidence>
<organism evidence="3">
    <name type="scientific">Tetraselmis sp. GSL018</name>
    <dbReference type="NCBI Taxonomy" id="582737"/>
    <lineage>
        <taxon>Eukaryota</taxon>
        <taxon>Viridiplantae</taxon>
        <taxon>Chlorophyta</taxon>
        <taxon>core chlorophytes</taxon>
        <taxon>Chlorodendrophyceae</taxon>
        <taxon>Chlorodendrales</taxon>
        <taxon>Chlorodendraceae</taxon>
        <taxon>Tetraselmis</taxon>
    </lineage>
</organism>
<dbReference type="Gene3D" id="1.20.58.2190">
    <property type="match status" value="1"/>
</dbReference>
<gene>
    <name evidence="3" type="ORF">TSPGSL018_18063</name>
</gene>
<dbReference type="SMART" id="SM00580">
    <property type="entry name" value="PUG"/>
    <property type="match status" value="1"/>
</dbReference>
<proteinExistence type="predicted"/>
<feature type="coiled-coil region" evidence="1">
    <location>
        <begin position="101"/>
        <end position="151"/>
    </location>
</feature>
<keyword evidence="1" id="KW-0175">Coiled coil</keyword>
<dbReference type="PANTHER" id="PTHR47694:SF1">
    <property type="entry name" value="PLANT UBX DOMAIN-CONTAINING PROTEIN 2"/>
    <property type="match status" value="1"/>
</dbReference>
<dbReference type="Pfam" id="PF09409">
    <property type="entry name" value="PUB"/>
    <property type="match status" value="1"/>
</dbReference>
<dbReference type="InterPro" id="IPR018997">
    <property type="entry name" value="PUB_domain"/>
</dbReference>
<accession>A0A061S311</accession>
<sequence length="176" mass="19313">MGYAGYAPAKLPPPRPSDLEAALRAVCSTDSLTVISTLCRNCAIQPKEDKFRKVKLSNKKIHSAVVDTPGALEVMLKLGWVENTTEQDGDVLEIPSGQYITMEQVRKVDEAKERLEKVARESVRMGKKPSVSDLEKERIRAQIEADRKERAVADPIITASVAQALPSGANIHQGSY</sequence>
<dbReference type="PANTHER" id="PTHR47694">
    <property type="entry name" value="PLANT UBX DOMAIN-CONTAINING PROTEIN 2"/>
    <property type="match status" value="1"/>
</dbReference>
<feature type="domain" description="PUB" evidence="2">
    <location>
        <begin position="30"/>
        <end position="92"/>
    </location>
</feature>
<dbReference type="CDD" id="cd09212">
    <property type="entry name" value="PUB"/>
    <property type="match status" value="1"/>
</dbReference>
<evidence type="ECO:0000256" key="1">
    <source>
        <dbReference type="SAM" id="Coils"/>
    </source>
</evidence>
<dbReference type="GO" id="GO:0050832">
    <property type="term" value="P:defense response to fungus"/>
    <property type="evidence" value="ECO:0007669"/>
    <property type="project" value="TreeGrafter"/>
</dbReference>
<evidence type="ECO:0000313" key="3">
    <source>
        <dbReference type="EMBL" id="JAC77305.1"/>
    </source>
</evidence>
<dbReference type="AlphaFoldDB" id="A0A061S311"/>
<dbReference type="InterPro" id="IPR036339">
    <property type="entry name" value="PUB-like_dom_sf"/>
</dbReference>